<gene>
    <name evidence="3" type="ORF">ATO11_19710</name>
</gene>
<dbReference type="Proteomes" id="UP000036938">
    <property type="component" value="Unassembled WGS sequence"/>
</dbReference>
<evidence type="ECO:0000313" key="3">
    <source>
        <dbReference type="EMBL" id="KNG92014.1"/>
    </source>
</evidence>
<evidence type="ECO:0000313" key="4">
    <source>
        <dbReference type="Proteomes" id="UP000036938"/>
    </source>
</evidence>
<dbReference type="Gene3D" id="3.40.190.10">
    <property type="entry name" value="Periplasmic binding protein-like II"/>
    <property type="match status" value="1"/>
</dbReference>
<feature type="domain" description="ABC-type glycine betaine transport system substrate-binding" evidence="2">
    <location>
        <begin position="44"/>
        <end position="316"/>
    </location>
</feature>
<dbReference type="Gene3D" id="3.40.190.100">
    <property type="entry name" value="Glycine betaine-binding periplasmic protein, domain 2"/>
    <property type="match status" value="1"/>
</dbReference>
<evidence type="ECO:0000256" key="1">
    <source>
        <dbReference type="SAM" id="SignalP"/>
    </source>
</evidence>
<accession>A0A0L1JJS8</accession>
<dbReference type="GO" id="GO:0022857">
    <property type="term" value="F:transmembrane transporter activity"/>
    <property type="evidence" value="ECO:0007669"/>
    <property type="project" value="InterPro"/>
</dbReference>
<keyword evidence="1" id="KW-0732">Signal</keyword>
<dbReference type="SUPFAM" id="SSF53850">
    <property type="entry name" value="Periplasmic binding protein-like II"/>
    <property type="match status" value="1"/>
</dbReference>
<dbReference type="AlphaFoldDB" id="A0A0L1JJS8"/>
<dbReference type="InterPro" id="IPR007210">
    <property type="entry name" value="ABC_Gly_betaine_transp_sub-bd"/>
</dbReference>
<feature type="chain" id="PRO_5005553971" evidence="1">
    <location>
        <begin position="40"/>
        <end position="339"/>
    </location>
</feature>
<dbReference type="CDD" id="cd13641">
    <property type="entry name" value="PBP2_HisX_like"/>
    <property type="match status" value="1"/>
</dbReference>
<proteinExistence type="predicted"/>
<dbReference type="STRING" id="1317121.ATO11_19710"/>
<name>A0A0L1JJS8_9RHOB</name>
<evidence type="ECO:0000259" key="2">
    <source>
        <dbReference type="Pfam" id="PF04069"/>
    </source>
</evidence>
<comment type="caution">
    <text evidence="3">The sequence shown here is derived from an EMBL/GenBank/DDBJ whole genome shotgun (WGS) entry which is preliminary data.</text>
</comment>
<dbReference type="GO" id="GO:0043190">
    <property type="term" value="C:ATP-binding cassette (ABC) transporter complex"/>
    <property type="evidence" value="ECO:0007669"/>
    <property type="project" value="InterPro"/>
</dbReference>
<organism evidence="3 4">
    <name type="scientific">Pseudaestuariivita atlantica</name>
    <dbReference type="NCBI Taxonomy" id="1317121"/>
    <lineage>
        <taxon>Bacteria</taxon>
        <taxon>Pseudomonadati</taxon>
        <taxon>Pseudomonadota</taxon>
        <taxon>Alphaproteobacteria</taxon>
        <taxon>Rhodobacterales</taxon>
        <taxon>Paracoccaceae</taxon>
        <taxon>Pseudaestuariivita</taxon>
    </lineage>
</organism>
<dbReference type="EMBL" id="AQQZ01000019">
    <property type="protein sequence ID" value="KNG92014.1"/>
    <property type="molecule type" value="Genomic_DNA"/>
</dbReference>
<sequence length="339" mass="36221">MERFSVPVSPMTRRKEMFKISAGLGCVFAAALTASAAQADDCGEVSIMQGDWGSAQIVTAVAKFLMEEGYGCDVTAMPLSSNPALASVSETGEPDILTEIWTNGAPAYQGLVDSGAIIPVTEVLSDGGVEGFFVPNYLVEEHPELATIEGIAANPELVGNRFHNCPEGWTCLNVSTNLMKAGGLIDAGIENFVHGSGETLAASIAAAYENKEPWFGFYWAPTSVLGKYPMTLVDMGPHDPEKHACNITAECPTPEVSAFPRSVVVTVLSKEFMAENAAVSDLMTNLSFTNAQMGETLAWVEDNNASYDEGAVHFLTTYKDVWGAWLNDAARDKLSALLQ</sequence>
<keyword evidence="4" id="KW-1185">Reference proteome</keyword>
<dbReference type="Pfam" id="PF04069">
    <property type="entry name" value="OpuAC"/>
    <property type="match status" value="1"/>
</dbReference>
<reference evidence="3" key="1">
    <citation type="journal article" date="2015" name="Int. J. Syst. Evol. Microbiol.">
        <title>Aestuariivita atlantica sp. nov., isolated from deep sea sediment of the Atlantic Ocean.</title>
        <authorList>
            <person name="Li G."/>
            <person name="Lai Q."/>
            <person name="Du Y."/>
            <person name="Liu X."/>
            <person name="Sun F."/>
            <person name="Shao Z."/>
        </authorList>
    </citation>
    <scope>NUCLEOTIDE SEQUENCE [LARGE SCALE GENOMIC DNA]</scope>
    <source>
        <strain evidence="3">22II-S11-z3</strain>
    </source>
</reference>
<protein>
    <submittedName>
        <fullName evidence="3">Glycine/betaine ABC transporter substrate-binding protein</fullName>
    </submittedName>
</protein>
<feature type="signal peptide" evidence="1">
    <location>
        <begin position="1"/>
        <end position="39"/>
    </location>
</feature>
<dbReference type="PATRIC" id="fig|1317121.7.peg.1054"/>